<keyword evidence="1" id="KW-1133">Transmembrane helix</keyword>
<sequence length="120" mass="13345">MLQRLVYIWIVLLGISFYPLDVAACQEAAHEASMACCAEQHTAADSEKDCCAKTKKNSHPDDCEQDASCHCPVMKMPMHMLAFSLRDLDVDVPSLNHDASRPVHIPQSGFTHIWLPPKIA</sequence>
<dbReference type="EMBL" id="JBHUPB010000005">
    <property type="protein sequence ID" value="MFD2967211.1"/>
    <property type="molecule type" value="Genomic_DNA"/>
</dbReference>
<proteinExistence type="predicted"/>
<feature type="transmembrane region" description="Helical" evidence="1">
    <location>
        <begin position="6"/>
        <end position="24"/>
    </location>
</feature>
<evidence type="ECO:0000256" key="1">
    <source>
        <dbReference type="SAM" id="Phobius"/>
    </source>
</evidence>
<gene>
    <name evidence="2" type="ORF">ACFS7Y_07425</name>
</gene>
<evidence type="ECO:0000313" key="3">
    <source>
        <dbReference type="Proteomes" id="UP001597525"/>
    </source>
</evidence>
<accession>A0ABW6BGX2</accession>
<comment type="caution">
    <text evidence="2">The sequence shown here is derived from an EMBL/GenBank/DDBJ whole genome shotgun (WGS) entry which is preliminary data.</text>
</comment>
<keyword evidence="1" id="KW-0472">Membrane</keyword>
<keyword evidence="1" id="KW-0812">Transmembrane</keyword>
<name>A0ABW6BGX2_9SPHI</name>
<dbReference type="RefSeq" id="WP_320185100.1">
    <property type="nucleotide sequence ID" value="NZ_CP138332.1"/>
</dbReference>
<dbReference type="Proteomes" id="UP001597525">
    <property type="component" value="Unassembled WGS sequence"/>
</dbReference>
<evidence type="ECO:0000313" key="2">
    <source>
        <dbReference type="EMBL" id="MFD2967211.1"/>
    </source>
</evidence>
<organism evidence="2 3">
    <name type="scientific">Sphingobacterium bambusae</name>
    <dbReference type="NCBI Taxonomy" id="662858"/>
    <lineage>
        <taxon>Bacteria</taxon>
        <taxon>Pseudomonadati</taxon>
        <taxon>Bacteroidota</taxon>
        <taxon>Sphingobacteriia</taxon>
        <taxon>Sphingobacteriales</taxon>
        <taxon>Sphingobacteriaceae</taxon>
        <taxon>Sphingobacterium</taxon>
    </lineage>
</organism>
<reference evidence="3" key="1">
    <citation type="journal article" date="2019" name="Int. J. Syst. Evol. Microbiol.">
        <title>The Global Catalogue of Microorganisms (GCM) 10K type strain sequencing project: providing services to taxonomists for standard genome sequencing and annotation.</title>
        <authorList>
            <consortium name="The Broad Institute Genomics Platform"/>
            <consortium name="The Broad Institute Genome Sequencing Center for Infectious Disease"/>
            <person name="Wu L."/>
            <person name="Ma J."/>
        </authorList>
    </citation>
    <scope>NUCLEOTIDE SEQUENCE [LARGE SCALE GENOMIC DNA]</scope>
    <source>
        <strain evidence="3">KCTC 22814</strain>
    </source>
</reference>
<keyword evidence="3" id="KW-1185">Reference proteome</keyword>
<protein>
    <submittedName>
        <fullName evidence="2">Uncharacterized protein</fullName>
    </submittedName>
</protein>